<reference evidence="7 8" key="1">
    <citation type="submission" date="2021-03" db="EMBL/GenBank/DDBJ databases">
        <authorList>
            <person name="Peeters C."/>
        </authorList>
    </citation>
    <scope>NUCLEOTIDE SEQUENCE [LARGE SCALE GENOMIC DNA]</scope>
    <source>
        <strain evidence="7 8">LMG 26411</strain>
    </source>
</reference>
<dbReference type="EC" id="1.1.1.90" evidence="7"/>
<evidence type="ECO:0000313" key="7">
    <source>
        <dbReference type="EMBL" id="CAG2154170.1"/>
    </source>
</evidence>
<dbReference type="GO" id="GO:0018456">
    <property type="term" value="F:aryl-alcohol dehydrogenase (NAD+) activity"/>
    <property type="evidence" value="ECO:0007669"/>
    <property type="project" value="UniProtKB-EC"/>
</dbReference>
<keyword evidence="8" id="KW-1185">Reference proteome</keyword>
<keyword evidence="4" id="KW-0520">NAD</keyword>
<dbReference type="InterPro" id="IPR013154">
    <property type="entry name" value="ADH-like_N"/>
</dbReference>
<dbReference type="CDD" id="cd08278">
    <property type="entry name" value="benzyl_alcohol_DH"/>
    <property type="match status" value="1"/>
</dbReference>
<keyword evidence="3 7" id="KW-0560">Oxidoreductase</keyword>
<proteinExistence type="inferred from homology"/>
<dbReference type="Pfam" id="PF00107">
    <property type="entry name" value="ADH_zinc_N"/>
    <property type="match status" value="1"/>
</dbReference>
<dbReference type="InterPro" id="IPR036291">
    <property type="entry name" value="NAD(P)-bd_dom_sf"/>
</dbReference>
<organism evidence="7 8">
    <name type="scientific">Cupriavidus numazuensis</name>
    <dbReference type="NCBI Taxonomy" id="221992"/>
    <lineage>
        <taxon>Bacteria</taxon>
        <taxon>Pseudomonadati</taxon>
        <taxon>Pseudomonadota</taxon>
        <taxon>Betaproteobacteria</taxon>
        <taxon>Burkholderiales</taxon>
        <taxon>Burkholderiaceae</taxon>
        <taxon>Cupriavidus</taxon>
    </lineage>
</organism>
<dbReference type="PROSITE" id="PS00059">
    <property type="entry name" value="ADH_ZINC"/>
    <property type="match status" value="1"/>
</dbReference>
<feature type="domain" description="Enoyl reductase (ER)" evidence="6">
    <location>
        <begin position="9"/>
        <end position="362"/>
    </location>
</feature>
<dbReference type="SUPFAM" id="SSF51735">
    <property type="entry name" value="NAD(P)-binding Rossmann-fold domains"/>
    <property type="match status" value="1"/>
</dbReference>
<dbReference type="SUPFAM" id="SSF50129">
    <property type="entry name" value="GroES-like"/>
    <property type="match status" value="1"/>
</dbReference>
<dbReference type="Gene3D" id="3.40.50.720">
    <property type="entry name" value="NAD(P)-binding Rossmann-like Domain"/>
    <property type="match status" value="1"/>
</dbReference>
<dbReference type="SMART" id="SM00829">
    <property type="entry name" value="PKS_ER"/>
    <property type="match status" value="1"/>
</dbReference>
<keyword evidence="2 5" id="KW-0862">Zinc</keyword>
<keyword evidence="1 5" id="KW-0479">Metal-binding</keyword>
<dbReference type="InterPro" id="IPR011032">
    <property type="entry name" value="GroES-like_sf"/>
</dbReference>
<dbReference type="InterPro" id="IPR013149">
    <property type="entry name" value="ADH-like_C"/>
</dbReference>
<protein>
    <submittedName>
        <fullName evidence="7">Aryl-alcohol dehydrogenase</fullName>
        <ecNumber evidence="7">1.1.1.90</ecNumber>
    </submittedName>
</protein>
<dbReference type="PANTHER" id="PTHR43880:SF12">
    <property type="entry name" value="ALCOHOL DEHYDROGENASE CLASS-3"/>
    <property type="match status" value="1"/>
</dbReference>
<accession>A0ABM8TLX0</accession>
<dbReference type="RefSeq" id="WP_211955545.1">
    <property type="nucleotide sequence ID" value="NZ_CAJPVI010000030.1"/>
</dbReference>
<evidence type="ECO:0000256" key="1">
    <source>
        <dbReference type="ARBA" id="ARBA00022723"/>
    </source>
</evidence>
<comment type="caution">
    <text evidence="7">The sequence shown here is derived from an EMBL/GenBank/DDBJ whole genome shotgun (WGS) entry which is preliminary data.</text>
</comment>
<comment type="cofactor">
    <cofactor evidence="5">
        <name>Zn(2+)</name>
        <dbReference type="ChEBI" id="CHEBI:29105"/>
    </cofactor>
</comment>
<evidence type="ECO:0000256" key="2">
    <source>
        <dbReference type="ARBA" id="ARBA00022833"/>
    </source>
</evidence>
<evidence type="ECO:0000256" key="3">
    <source>
        <dbReference type="ARBA" id="ARBA00023002"/>
    </source>
</evidence>
<dbReference type="Gene3D" id="3.90.180.10">
    <property type="entry name" value="Medium-chain alcohol dehydrogenases, catalytic domain"/>
    <property type="match status" value="1"/>
</dbReference>
<dbReference type="InterPro" id="IPR020843">
    <property type="entry name" value="ER"/>
</dbReference>
<evidence type="ECO:0000256" key="4">
    <source>
        <dbReference type="ARBA" id="ARBA00023027"/>
    </source>
</evidence>
<dbReference type="Pfam" id="PF08240">
    <property type="entry name" value="ADH_N"/>
    <property type="match status" value="1"/>
</dbReference>
<dbReference type="InterPro" id="IPR002328">
    <property type="entry name" value="ADH_Zn_CS"/>
</dbReference>
<evidence type="ECO:0000256" key="5">
    <source>
        <dbReference type="RuleBase" id="RU361277"/>
    </source>
</evidence>
<sequence>MQILAAIATSPETPFTIEECELAEPGPGEVLVAVHACGICHTDIAAKLRHIPVPLPKVLGHEGAGVVERVGPGVTTLAPGDHVVMTFGSCGVCEHCNDGHPSYCDDFTAINFGGKRDAGEAIRREGATIGAGFFAQSAFATFALASERNAIRIDKDLPLHLMAPLGCGVLTGVGTVLRVLKPSAGTSLVVFGAGAVGLGAVMAAKLAGCTTVIAVDIKEGRLQKALELGATHVIQGGQLDAVAQIMSITGTGAHFSVDTTGVPDVVAQSIACLRKRGSTAQVALSSSKDGYKLAPNIFVGRGLQVRGVVEGDAVPSSLIPQMVAFYRAGLLPLEKIVQTFRFDQINEAMHAIASGEVVKPVLVMKS</sequence>
<name>A0ABM8TLX0_9BURK</name>
<dbReference type="Proteomes" id="UP000672657">
    <property type="component" value="Unassembled WGS sequence"/>
</dbReference>
<gene>
    <name evidence="7" type="primary">xylB</name>
    <name evidence="7" type="ORF">LMG26411_04565</name>
</gene>
<dbReference type="PANTHER" id="PTHR43880">
    <property type="entry name" value="ALCOHOL DEHYDROGENASE"/>
    <property type="match status" value="1"/>
</dbReference>
<comment type="similarity">
    <text evidence="5">Belongs to the zinc-containing alcohol dehydrogenase family.</text>
</comment>
<evidence type="ECO:0000313" key="8">
    <source>
        <dbReference type="Proteomes" id="UP000672657"/>
    </source>
</evidence>
<dbReference type="EMBL" id="CAJPVI010000030">
    <property type="protein sequence ID" value="CAG2154170.1"/>
    <property type="molecule type" value="Genomic_DNA"/>
</dbReference>
<evidence type="ECO:0000259" key="6">
    <source>
        <dbReference type="SMART" id="SM00829"/>
    </source>
</evidence>